<dbReference type="OrthoDB" id="9332038at2759"/>
<proteinExistence type="predicted"/>
<evidence type="ECO:0000256" key="4">
    <source>
        <dbReference type="ARBA" id="ARBA00022777"/>
    </source>
</evidence>
<keyword evidence="2 7" id="KW-0808">Transferase</keyword>
<keyword evidence="1" id="KW-0723">Serine/threonine-protein kinase</keyword>
<dbReference type="AlphaFoldDB" id="B6ABU5"/>
<evidence type="ECO:0000259" key="6">
    <source>
        <dbReference type="PROSITE" id="PS50011"/>
    </source>
</evidence>
<keyword evidence="5" id="KW-0067">ATP-binding</keyword>
<gene>
    <name evidence="7" type="ORF">CMU_023030</name>
</gene>
<dbReference type="GO" id="GO:0004713">
    <property type="term" value="F:protein tyrosine kinase activity"/>
    <property type="evidence" value="ECO:0007669"/>
    <property type="project" value="TreeGrafter"/>
</dbReference>
<keyword evidence="3" id="KW-0547">Nucleotide-binding</keyword>
<dbReference type="InterPro" id="IPR000719">
    <property type="entry name" value="Prot_kinase_dom"/>
</dbReference>
<dbReference type="EC" id="2.7.12.1" evidence="7"/>
<dbReference type="eggNOG" id="KOG0667">
    <property type="taxonomic scope" value="Eukaryota"/>
</dbReference>
<evidence type="ECO:0000313" key="7">
    <source>
        <dbReference type="EMBL" id="EEA05298.1"/>
    </source>
</evidence>
<dbReference type="InterPro" id="IPR050494">
    <property type="entry name" value="Ser_Thr_dual-spec_kinase"/>
</dbReference>
<feature type="domain" description="Protein kinase" evidence="6">
    <location>
        <begin position="456"/>
        <end position="819"/>
    </location>
</feature>
<dbReference type="Pfam" id="PF00069">
    <property type="entry name" value="Pkinase"/>
    <property type="match status" value="1"/>
</dbReference>
<evidence type="ECO:0000313" key="8">
    <source>
        <dbReference type="Proteomes" id="UP000001460"/>
    </source>
</evidence>
<dbReference type="Gene3D" id="3.30.200.20">
    <property type="entry name" value="Phosphorylase Kinase, domain 1"/>
    <property type="match status" value="1"/>
</dbReference>
<dbReference type="GO" id="GO:0005737">
    <property type="term" value="C:cytoplasm"/>
    <property type="evidence" value="ECO:0007669"/>
    <property type="project" value="TreeGrafter"/>
</dbReference>
<name>B6ABU5_CRYMR</name>
<dbReference type="SMART" id="SM00220">
    <property type="entry name" value="S_TKc"/>
    <property type="match status" value="1"/>
</dbReference>
<dbReference type="RefSeq" id="XP_002139647.1">
    <property type="nucleotide sequence ID" value="XM_002139611.1"/>
</dbReference>
<dbReference type="GO" id="GO:0005524">
    <property type="term" value="F:ATP binding"/>
    <property type="evidence" value="ECO:0007669"/>
    <property type="project" value="UniProtKB-KW"/>
</dbReference>
<dbReference type="EMBL" id="DS989727">
    <property type="protein sequence ID" value="EEA05298.1"/>
    <property type="molecule type" value="Genomic_DNA"/>
</dbReference>
<keyword evidence="4 7" id="KW-0418">Kinase</keyword>
<dbReference type="VEuPathDB" id="CryptoDB:CMU_023030"/>
<dbReference type="STRING" id="441375.B6ABU5"/>
<reference evidence="7" key="1">
    <citation type="submission" date="2008-06" db="EMBL/GenBank/DDBJ databases">
        <authorList>
            <person name="Lorenzi H."/>
            <person name="Inman J."/>
            <person name="Miller J."/>
            <person name="Schobel S."/>
            <person name="Amedeo P."/>
            <person name="Caler E.V."/>
            <person name="da Silva J."/>
        </authorList>
    </citation>
    <scope>NUCLEOTIDE SEQUENCE [LARGE SCALE GENOMIC DNA]</scope>
    <source>
        <strain evidence="7">RN66</strain>
    </source>
</reference>
<evidence type="ECO:0000256" key="3">
    <source>
        <dbReference type="ARBA" id="ARBA00022741"/>
    </source>
</evidence>
<dbReference type="PROSITE" id="PS00108">
    <property type="entry name" value="PROTEIN_KINASE_ST"/>
    <property type="match status" value="1"/>
</dbReference>
<sequence>MCNGNTEIEEKKTLVYKTIKSIVLGIISIYWERGGSWEVVSEKITQHIINYLRTDYANDVKQNINYYSESSDRRDFTGDQLNIKMKVDDIASLVMRLYKLQNGHFQKETEANDKILVESNIIPLRKSEGSRYFEDVSLDTNYENLYIYKRLYVKKKIMNNDSTFLSSYIDVGTITDLNMYIRKNISKLMESIYTILDNKKVLSKHYAIADVISEYEYENLSVCNFPFSYYEKLFFEYYIHNEVVFRSDLNEDKIIRNLHAIANKSLTLTRSELLPFFDICDSSQFNKSEEWVESPSFGNFKSLDSSNIMDISLNIEDKQISTNSLSFADIVESEQRSQKNRLHRMVNTGYKKTISSVRPINLRYFSDNFNIWEISYRNSLSKDFCLDDFQTVESFLTKKEIEFTDDILMNPSVIYSKIENCNISPKGSESLSLTFEDIVRVIDERNLIDLIMGNRYLLIHVLSDGTYGRAYFAIDLLFFKWVCLKIMKKGNSDVNYFSDSLLEAEILNELSLNKEVNYIPKYIDTLISHNHIMIVTELLGPNLLMVQDKHLSYFEDDTILEAPSVNGYSDIYLNKKIFNEPIKRFYTLGRIQRVIFQLLKCLSIAHGNYNIVHCDIKLENIVFDCIDANDITNSCINSFNNCLDLIKDPIYIKLIDWGSSTKLHFEKIECGKTYIQSRYYRSPEICLGLPYDEKTDIWSVGCVMAELWMGRPLFAPAQSTQQLLSNIVLIMGQLSLDMVTRSQFASNLITKDGHLYEKIYSNSDFGTNKIRVYTRNNSATLESLLDCQETLFIDLLKLLLKLNPSERISASDALMHPWFEIKYVDGL</sequence>
<keyword evidence="8" id="KW-1185">Reference proteome</keyword>
<dbReference type="InterPro" id="IPR008271">
    <property type="entry name" value="Ser/Thr_kinase_AS"/>
</dbReference>
<evidence type="ECO:0000256" key="1">
    <source>
        <dbReference type="ARBA" id="ARBA00022527"/>
    </source>
</evidence>
<evidence type="ECO:0000256" key="5">
    <source>
        <dbReference type="ARBA" id="ARBA00022840"/>
    </source>
</evidence>
<dbReference type="GeneID" id="6994739"/>
<evidence type="ECO:0000256" key="2">
    <source>
        <dbReference type="ARBA" id="ARBA00022679"/>
    </source>
</evidence>
<dbReference type="Gene3D" id="1.10.510.10">
    <property type="entry name" value="Transferase(Phosphotransferase) domain 1"/>
    <property type="match status" value="1"/>
</dbReference>
<dbReference type="PANTHER" id="PTHR24058">
    <property type="entry name" value="DUAL SPECIFICITY PROTEIN KINASE"/>
    <property type="match status" value="1"/>
</dbReference>
<accession>B6ABU5</accession>
<dbReference type="GO" id="GO:0004674">
    <property type="term" value="F:protein serine/threonine kinase activity"/>
    <property type="evidence" value="ECO:0007669"/>
    <property type="project" value="UniProtKB-KW"/>
</dbReference>
<dbReference type="SUPFAM" id="SSF56112">
    <property type="entry name" value="Protein kinase-like (PK-like)"/>
    <property type="match status" value="1"/>
</dbReference>
<dbReference type="PANTHER" id="PTHR24058:SF17">
    <property type="entry name" value="HOMEODOMAIN INTERACTING PROTEIN KINASE, ISOFORM D"/>
    <property type="match status" value="1"/>
</dbReference>
<organism evidence="7 8">
    <name type="scientific">Cryptosporidium muris (strain RN66)</name>
    <dbReference type="NCBI Taxonomy" id="441375"/>
    <lineage>
        <taxon>Eukaryota</taxon>
        <taxon>Sar</taxon>
        <taxon>Alveolata</taxon>
        <taxon>Apicomplexa</taxon>
        <taxon>Conoidasida</taxon>
        <taxon>Coccidia</taxon>
        <taxon>Eucoccidiorida</taxon>
        <taxon>Eimeriorina</taxon>
        <taxon>Cryptosporidiidae</taxon>
        <taxon>Cryptosporidium</taxon>
    </lineage>
</organism>
<dbReference type="InterPro" id="IPR011009">
    <property type="entry name" value="Kinase-like_dom_sf"/>
</dbReference>
<protein>
    <submittedName>
        <fullName evidence="7">Protein kinase domain-containing protein</fullName>
        <ecNumber evidence="7">2.7.12.1</ecNumber>
    </submittedName>
</protein>
<dbReference type="Proteomes" id="UP000001460">
    <property type="component" value="Unassembled WGS sequence"/>
</dbReference>
<dbReference type="GO" id="GO:0004712">
    <property type="term" value="F:protein serine/threonine/tyrosine kinase activity"/>
    <property type="evidence" value="ECO:0007669"/>
    <property type="project" value="UniProtKB-EC"/>
</dbReference>
<dbReference type="PROSITE" id="PS50011">
    <property type="entry name" value="PROTEIN_KINASE_DOM"/>
    <property type="match status" value="1"/>
</dbReference>